<proteinExistence type="predicted"/>
<dbReference type="Gene3D" id="3.30.450.40">
    <property type="match status" value="1"/>
</dbReference>
<keyword evidence="2" id="KW-0804">Transcription</keyword>
<dbReference type="InterPro" id="IPR000792">
    <property type="entry name" value="Tscrpt_reg_LuxR_C"/>
</dbReference>
<gene>
    <name evidence="4" type="ORF">IQ24_02966</name>
</gene>
<evidence type="ECO:0000256" key="1">
    <source>
        <dbReference type="ARBA" id="ARBA00023015"/>
    </source>
</evidence>
<dbReference type="GO" id="GO:0003677">
    <property type="term" value="F:DNA binding"/>
    <property type="evidence" value="ECO:0007669"/>
    <property type="project" value="UniProtKB-KW"/>
</dbReference>
<dbReference type="CDD" id="cd06170">
    <property type="entry name" value="LuxR_C_like"/>
    <property type="match status" value="1"/>
</dbReference>
<dbReference type="Gene3D" id="1.10.10.10">
    <property type="entry name" value="Winged helix-like DNA-binding domain superfamily/Winged helix DNA-binding domain"/>
    <property type="match status" value="1"/>
</dbReference>
<dbReference type="InterPro" id="IPR036388">
    <property type="entry name" value="WH-like_DNA-bd_sf"/>
</dbReference>
<dbReference type="InterPro" id="IPR016032">
    <property type="entry name" value="Sig_transdc_resp-reg_C-effctor"/>
</dbReference>
<dbReference type="AlphaFoldDB" id="A0A562NHD5"/>
<dbReference type="InterPro" id="IPR029016">
    <property type="entry name" value="GAF-like_dom_sf"/>
</dbReference>
<protein>
    <submittedName>
        <fullName evidence="4">DNA-binding CsgD family transcriptional regulator</fullName>
    </submittedName>
</protein>
<dbReference type="OrthoDB" id="9782655at2"/>
<name>A0A562NHD5_9RHOB</name>
<feature type="domain" description="HTH luxR-type" evidence="3">
    <location>
        <begin position="202"/>
        <end position="259"/>
    </location>
</feature>
<reference evidence="4 5" key="1">
    <citation type="journal article" date="2015" name="Stand. Genomic Sci.">
        <title>Genomic Encyclopedia of Bacterial and Archaeal Type Strains, Phase III: the genomes of soil and plant-associated and newly described type strains.</title>
        <authorList>
            <person name="Whitman W.B."/>
            <person name="Woyke T."/>
            <person name="Klenk H.P."/>
            <person name="Zhou Y."/>
            <person name="Lilburn T.G."/>
            <person name="Beck B.J."/>
            <person name="De Vos P."/>
            <person name="Vandamme P."/>
            <person name="Eisen J.A."/>
            <person name="Garrity G."/>
            <person name="Hugenholtz P."/>
            <person name="Kyrpides N.C."/>
        </authorList>
    </citation>
    <scope>NUCLEOTIDE SEQUENCE [LARGE SCALE GENOMIC DNA]</scope>
    <source>
        <strain evidence="4 5">CGMCC 1.5364</strain>
    </source>
</reference>
<dbReference type="Pfam" id="PF00196">
    <property type="entry name" value="GerE"/>
    <property type="match status" value="1"/>
</dbReference>
<dbReference type="EMBL" id="VLKU01000009">
    <property type="protein sequence ID" value="TWI31514.1"/>
    <property type="molecule type" value="Genomic_DNA"/>
</dbReference>
<keyword evidence="1" id="KW-0805">Transcription regulation</keyword>
<evidence type="ECO:0000313" key="4">
    <source>
        <dbReference type="EMBL" id="TWI31514.1"/>
    </source>
</evidence>
<accession>A0A562NHD5</accession>
<dbReference type="SUPFAM" id="SSF55781">
    <property type="entry name" value="GAF domain-like"/>
    <property type="match status" value="1"/>
</dbReference>
<dbReference type="GO" id="GO:0006355">
    <property type="term" value="P:regulation of DNA-templated transcription"/>
    <property type="evidence" value="ECO:0007669"/>
    <property type="project" value="InterPro"/>
</dbReference>
<evidence type="ECO:0000313" key="5">
    <source>
        <dbReference type="Proteomes" id="UP000316225"/>
    </source>
</evidence>
<organism evidence="4 5">
    <name type="scientific">Paracoccus sulfuroxidans</name>
    <dbReference type="NCBI Taxonomy" id="384678"/>
    <lineage>
        <taxon>Bacteria</taxon>
        <taxon>Pseudomonadati</taxon>
        <taxon>Pseudomonadota</taxon>
        <taxon>Alphaproteobacteria</taxon>
        <taxon>Rhodobacterales</taxon>
        <taxon>Paracoccaceae</taxon>
        <taxon>Paracoccus</taxon>
    </lineage>
</organism>
<comment type="caution">
    <text evidence="4">The sequence shown here is derived from an EMBL/GenBank/DDBJ whole genome shotgun (WGS) entry which is preliminary data.</text>
</comment>
<dbReference type="RefSeq" id="WP_145399055.1">
    <property type="nucleotide sequence ID" value="NZ_VLKU01000009.1"/>
</dbReference>
<keyword evidence="4" id="KW-0238">DNA-binding</keyword>
<dbReference type="Proteomes" id="UP000316225">
    <property type="component" value="Unassembled WGS sequence"/>
</dbReference>
<evidence type="ECO:0000256" key="2">
    <source>
        <dbReference type="ARBA" id="ARBA00023163"/>
    </source>
</evidence>
<keyword evidence="5" id="KW-1185">Reference proteome</keyword>
<sequence length="263" mass="29822">MQDLLTTPPSRKQLKEGFLDRFRRDRSASELNCVAHMILVIEDPEELAAVALDHLIENVGVCRVDLGFAQPRDRDYAPIRVHYNRRTDPPRCDEASYPNQAYVFRRAWHGARPVSCDEVALHPFLNDCRNDFTSISSKSILFQRLTYQRRPVGLMCMDFTRDIHAWSDDELGGIAAFSQDFLGPLLAVSRMWSAREGGQAAVRRPSPAELDAIRLAAQGLSCEEIAEALGKSARTIENQLRNARLSLQATNRAELIRKCELWL</sequence>
<evidence type="ECO:0000259" key="3">
    <source>
        <dbReference type="SMART" id="SM00421"/>
    </source>
</evidence>
<dbReference type="SUPFAM" id="SSF46894">
    <property type="entry name" value="C-terminal effector domain of the bipartite response regulators"/>
    <property type="match status" value="1"/>
</dbReference>
<dbReference type="SMART" id="SM00421">
    <property type="entry name" value="HTH_LUXR"/>
    <property type="match status" value="1"/>
</dbReference>